<evidence type="ECO:0000313" key="3">
    <source>
        <dbReference type="Proteomes" id="UP000244571"/>
    </source>
</evidence>
<dbReference type="CDD" id="cd00229">
    <property type="entry name" value="SGNH_hydrolase"/>
    <property type="match status" value="1"/>
</dbReference>
<keyword evidence="1" id="KW-0472">Membrane</keyword>
<gene>
    <name evidence="2" type="ORF">DBV39_04225</name>
</gene>
<dbReference type="OrthoDB" id="8480707at2"/>
<keyword evidence="1" id="KW-1133">Transmembrane helix</keyword>
<keyword evidence="1" id="KW-0812">Transmembrane</keyword>
<dbReference type="EMBL" id="CP028901">
    <property type="protein sequence ID" value="AWB33055.1"/>
    <property type="molecule type" value="Genomic_DNA"/>
</dbReference>
<dbReference type="AlphaFoldDB" id="A0A2R4XGX4"/>
<organism evidence="2 3">
    <name type="scientific">Orrella marina</name>
    <dbReference type="NCBI Taxonomy" id="2163011"/>
    <lineage>
        <taxon>Bacteria</taxon>
        <taxon>Pseudomonadati</taxon>
        <taxon>Pseudomonadota</taxon>
        <taxon>Betaproteobacteria</taxon>
        <taxon>Burkholderiales</taxon>
        <taxon>Alcaligenaceae</taxon>
        <taxon>Orrella</taxon>
    </lineage>
</organism>
<dbReference type="RefSeq" id="WP_108620485.1">
    <property type="nucleotide sequence ID" value="NZ_CP028901.1"/>
</dbReference>
<protein>
    <submittedName>
        <fullName evidence="2">Uncharacterized protein</fullName>
    </submittedName>
</protein>
<sequence>MSEESEKSKIGTRIRKSLTGLFQLFIVLCLLGGFLDIVYPLAISTKNYLTHKVSETWPFRSAEPSLAQNIVLPESGFFSVRQEPGIRNIAAEYHSKNINVAADGLRYNGQDPPEKVSRTGLLLGSSTAFGYGVTDDQTIAAHLENELKDVRLYNYAGIGQPTTDNILRWYDLQKKYGKPDFVILAGVGYQIYVDCQAKQTPAVNSRSNIFVYLANRIADKSTHEKIQPCASSESLDLAIRSSILSIEKAVEFGRKQGVPFHIVYLPTPYDENINIDNLLKTAQAKEHILAMQRVYRRYRQELARLDFPELIDLSNALPSDKMYFLDAGGHLSDEGNKFLADTLFQRIWGNEDPERIRAGQDMKKNYSLGLH</sequence>
<evidence type="ECO:0000313" key="2">
    <source>
        <dbReference type="EMBL" id="AWB33055.1"/>
    </source>
</evidence>
<feature type="transmembrane region" description="Helical" evidence="1">
    <location>
        <begin position="21"/>
        <end position="42"/>
    </location>
</feature>
<evidence type="ECO:0000256" key="1">
    <source>
        <dbReference type="SAM" id="Phobius"/>
    </source>
</evidence>
<proteinExistence type="predicted"/>
<accession>A0A2R4XGX4</accession>
<dbReference type="SUPFAM" id="SSF52266">
    <property type="entry name" value="SGNH hydrolase"/>
    <property type="match status" value="1"/>
</dbReference>
<dbReference type="KEGG" id="boz:DBV39_04225"/>
<dbReference type="GO" id="GO:0016788">
    <property type="term" value="F:hydrolase activity, acting on ester bonds"/>
    <property type="evidence" value="ECO:0007669"/>
    <property type="project" value="UniProtKB-ARBA"/>
</dbReference>
<dbReference type="Gene3D" id="3.40.50.1110">
    <property type="entry name" value="SGNH hydrolase"/>
    <property type="match status" value="1"/>
</dbReference>
<reference evidence="2 3" key="1">
    <citation type="submission" date="2018-04" db="EMBL/GenBank/DDBJ databases">
        <title>Bordetella sp. HZ20 isolated from seawater.</title>
        <authorList>
            <person name="Sun C."/>
        </authorList>
    </citation>
    <scope>NUCLEOTIDE SEQUENCE [LARGE SCALE GENOMIC DNA]</scope>
    <source>
        <strain evidence="2 3">HZ20</strain>
    </source>
</reference>
<name>A0A2R4XGX4_9BURK</name>
<dbReference type="InterPro" id="IPR036514">
    <property type="entry name" value="SGNH_hydro_sf"/>
</dbReference>
<dbReference type="Proteomes" id="UP000244571">
    <property type="component" value="Chromosome"/>
</dbReference>
<keyword evidence="3" id="KW-1185">Reference proteome</keyword>